<feature type="region of interest" description="Disordered" evidence="1">
    <location>
        <begin position="516"/>
        <end position="537"/>
    </location>
</feature>
<feature type="compositionally biased region" description="Basic and acidic residues" evidence="1">
    <location>
        <begin position="180"/>
        <end position="200"/>
    </location>
</feature>
<feature type="compositionally biased region" description="Pro residues" evidence="1">
    <location>
        <begin position="610"/>
        <end position="623"/>
    </location>
</feature>
<keyword evidence="3" id="KW-1185">Reference proteome</keyword>
<feature type="region of interest" description="Disordered" evidence="1">
    <location>
        <begin position="320"/>
        <end position="343"/>
    </location>
</feature>
<reference evidence="2 3" key="1">
    <citation type="submission" date="2014-11" db="EMBL/GenBank/DDBJ databases">
        <authorList>
            <person name="Zhu J."/>
            <person name="Qi W."/>
            <person name="Song R."/>
        </authorList>
    </citation>
    <scope>NUCLEOTIDE SEQUENCE [LARGE SCALE GENOMIC DNA]</scope>
</reference>
<accession>A0A0G4EA72</accession>
<feature type="region of interest" description="Disordered" evidence="1">
    <location>
        <begin position="606"/>
        <end position="628"/>
    </location>
</feature>
<gene>
    <name evidence="2" type="ORF">Vbra_23230</name>
</gene>
<proteinExistence type="predicted"/>
<feature type="region of interest" description="Disordered" evidence="1">
    <location>
        <begin position="403"/>
        <end position="430"/>
    </location>
</feature>
<name>A0A0G4EA72_VITBC</name>
<feature type="region of interest" description="Disordered" evidence="1">
    <location>
        <begin position="56"/>
        <end position="94"/>
    </location>
</feature>
<feature type="non-terminal residue" evidence="2">
    <location>
        <position position="1"/>
    </location>
</feature>
<protein>
    <submittedName>
        <fullName evidence="2">Uncharacterized protein</fullName>
    </submittedName>
</protein>
<dbReference type="AlphaFoldDB" id="A0A0G4EA72"/>
<dbReference type="InParanoid" id="A0A0G4EA72"/>
<evidence type="ECO:0000256" key="1">
    <source>
        <dbReference type="SAM" id="MobiDB-lite"/>
    </source>
</evidence>
<feature type="region of interest" description="Disordered" evidence="1">
    <location>
        <begin position="175"/>
        <end position="200"/>
    </location>
</feature>
<dbReference type="EMBL" id="CDMY01000083">
    <property type="protein sequence ID" value="CEL92482.1"/>
    <property type="molecule type" value="Genomic_DNA"/>
</dbReference>
<feature type="non-terminal residue" evidence="2">
    <location>
        <position position="662"/>
    </location>
</feature>
<feature type="region of interest" description="Disordered" evidence="1">
    <location>
        <begin position="1"/>
        <end position="22"/>
    </location>
</feature>
<dbReference type="Proteomes" id="UP000041254">
    <property type="component" value="Unassembled WGS sequence"/>
</dbReference>
<evidence type="ECO:0000313" key="2">
    <source>
        <dbReference type="EMBL" id="CEL92482.1"/>
    </source>
</evidence>
<feature type="compositionally biased region" description="Basic and acidic residues" evidence="1">
    <location>
        <begin position="320"/>
        <end position="332"/>
    </location>
</feature>
<evidence type="ECO:0000313" key="3">
    <source>
        <dbReference type="Proteomes" id="UP000041254"/>
    </source>
</evidence>
<sequence>LGHHPVDSESPPVPLPPNVAPEDVDEITLEDKEGHEIPLHRPQDFDIVDGEIVIKQPNPKVPPGDYDISLPPKPEVGKPNEELPEEEQSLGSATPETNGLLVISVPPTVDIMRIKRIESFVLREEGSRESFKCKMMSSEKKYEGDVVRRIANLRDERIHSGRRYFVTVLYLPMPTAPPVPEKKSPDEKEEDRVIDDFDKSKEELEEKLEDTLERLPGDVLDNLNGTEGARDVIEDEIEPDESRKLRAPIPPNTSSKIIKYVWLTPEGESEEASFRVTPFDFEKEGDVTYVILLDDRIEEDITYKARIQFKTIQELQEEKREKDLSKELDEKPQPSPEPGTISLQVPKSVARKIASFILFPQGGELPFVVTKIRTENGTTEDMVTLVLENENIRKGAAYNAKPIYKSPIPPDQEDIKEKHPHPPGGPLPEEPYYEEDVYKEGVAEEGKATFKKDQRLMGKEDSIISWRAHPVDATGAADHYTQPIVSKDFVYDDVSFTVSSTHLKDGVFYQFQPGFREKPEEAPSPLPPEEMEGGEGESKTKGVLEVPLPPGVQPNTIDNVVLTPIGGKQQPFTVKKFSVSVSRLTITLNDNRIESGQRYSSRLVFKQGTGPPPTEDVPGPPSQPTDTGKLRVTLPFTLDTSTVQGIALTPKDGTKKFTVTNV</sequence>
<organism evidence="2 3">
    <name type="scientific">Vitrella brassicaformis (strain CCMP3155)</name>
    <dbReference type="NCBI Taxonomy" id="1169540"/>
    <lineage>
        <taxon>Eukaryota</taxon>
        <taxon>Sar</taxon>
        <taxon>Alveolata</taxon>
        <taxon>Colpodellida</taxon>
        <taxon>Vitrellaceae</taxon>
        <taxon>Vitrella</taxon>
    </lineage>
</organism>